<comment type="caution">
    <text evidence="1">The sequence shown here is derived from an EMBL/GenBank/DDBJ whole genome shotgun (WGS) entry which is preliminary data.</text>
</comment>
<reference evidence="1 2" key="1">
    <citation type="journal article" date="2011" name="J. Bacteriol.">
        <title>Genome sequence of strain IMCC3088, a proteorhodopsin-containing marine bacterium belonging to the OM60/NOR5 clade.</title>
        <authorList>
            <person name="Jang Y."/>
            <person name="Oh H.M."/>
            <person name="Kang I."/>
            <person name="Lee K."/>
            <person name="Yang S.J."/>
            <person name="Cho J.C."/>
        </authorList>
    </citation>
    <scope>NUCLEOTIDE SEQUENCE [LARGE SCALE GENOMIC DNA]</scope>
    <source>
        <strain evidence="1 2">IMCC3088</strain>
    </source>
</reference>
<accession>F3KZX7</accession>
<dbReference type="SUPFAM" id="SSF64182">
    <property type="entry name" value="DHH phosphoesterases"/>
    <property type="match status" value="1"/>
</dbReference>
<gene>
    <name evidence="1" type="ORF">IMCC3088_589</name>
</gene>
<organism evidence="1 2">
    <name type="scientific">Aequoribacter fuscus</name>
    <dbReference type="NCBI Taxonomy" id="2518989"/>
    <lineage>
        <taxon>Bacteria</taxon>
        <taxon>Pseudomonadati</taxon>
        <taxon>Pseudomonadota</taxon>
        <taxon>Gammaproteobacteria</taxon>
        <taxon>Cellvibrionales</taxon>
        <taxon>Halieaceae</taxon>
        <taxon>Aequoribacter</taxon>
    </lineage>
</organism>
<keyword evidence="2" id="KW-1185">Reference proteome</keyword>
<proteinExistence type="predicted"/>
<dbReference type="InterPro" id="IPR038763">
    <property type="entry name" value="DHH_sf"/>
</dbReference>
<dbReference type="Proteomes" id="UP000005615">
    <property type="component" value="Unassembled WGS sequence"/>
</dbReference>
<dbReference type="STRING" id="2518989.IMCC3088_589"/>
<dbReference type="AlphaFoldDB" id="F3KZX7"/>
<dbReference type="EMBL" id="AEIG01000016">
    <property type="protein sequence ID" value="EGG30343.1"/>
    <property type="molecule type" value="Genomic_DNA"/>
</dbReference>
<dbReference type="OrthoDB" id="5429547at2"/>
<evidence type="ECO:0000313" key="1">
    <source>
        <dbReference type="EMBL" id="EGG30343.1"/>
    </source>
</evidence>
<evidence type="ECO:0000313" key="2">
    <source>
        <dbReference type="Proteomes" id="UP000005615"/>
    </source>
</evidence>
<name>F3KZX7_9GAMM</name>
<sequence>MAKYDVFNGDADGICALAQWRLAHPADSHLVTGVKRDIALVSQVPNDAQHEVTALDISFDKNRGDVERLLALGSKVFYCDHHFAGEIPDHENLTTVINTAPEVCTALLINGVLKGAFADWAVVGAFGDNLHKSAQALGKTLNLSDDALDLYERLGLYLNYNGYGPSLEDLYYHPADLYRAVVQCHSPMAFVNEQKMVFDTLAAGYESDMSEAAALVPETATEDYAIYRLPNAAWARRVSGVFSNSLVEDNPDRAHAILTDLGDDHSLVSVRAPLNRREGADTLVRQFPTGGGRAAAAGINRLAEADVPRFIDALAKIYER</sequence>
<protein>
    <submittedName>
        <fullName evidence="1">Uncharacterized protein</fullName>
    </submittedName>
</protein>
<dbReference type="eggNOG" id="COG0608">
    <property type="taxonomic scope" value="Bacteria"/>
</dbReference>
<dbReference type="RefSeq" id="WP_009574971.1">
    <property type="nucleotide sequence ID" value="NZ_AEIG01000016.1"/>
</dbReference>